<feature type="domain" description="Phosphatidylinositol-specific phospholipase C X" evidence="2">
    <location>
        <begin position="1"/>
        <end position="34"/>
    </location>
</feature>
<dbReference type="Pfam" id="PF00388">
    <property type="entry name" value="PI-PLC-X"/>
    <property type="match status" value="1"/>
</dbReference>
<evidence type="ECO:0000256" key="1">
    <source>
        <dbReference type="SAM" id="MobiDB-lite"/>
    </source>
</evidence>
<name>A0A2G9T746_TELCI</name>
<dbReference type="Gene3D" id="3.20.20.190">
    <property type="entry name" value="Phosphatidylinositol (PI) phosphodiesterase"/>
    <property type="match status" value="1"/>
</dbReference>
<feature type="region of interest" description="Disordered" evidence="1">
    <location>
        <begin position="34"/>
        <end position="56"/>
    </location>
</feature>
<keyword evidence="4" id="KW-1185">Reference proteome</keyword>
<reference evidence="3 4" key="1">
    <citation type="submission" date="2015-09" db="EMBL/GenBank/DDBJ databases">
        <title>Draft genome of the parasitic nematode Teladorsagia circumcincta isolate WARC Sus (inbred).</title>
        <authorList>
            <person name="Mitreva M."/>
        </authorList>
    </citation>
    <scope>NUCLEOTIDE SEQUENCE [LARGE SCALE GENOMIC DNA]</scope>
    <source>
        <strain evidence="3 4">S</strain>
    </source>
</reference>
<evidence type="ECO:0000313" key="3">
    <source>
        <dbReference type="EMBL" id="PIO53806.1"/>
    </source>
</evidence>
<proteinExistence type="predicted"/>
<sequence>VLGDMLYISPPNSAKVALPSPNALKNKVLLRGKKLGGAPDVDKDDDDDDDPSLKKKCHAPSNLRKIRYFRVLSWNYRAISLPFSSGLGRFWPEK</sequence>
<dbReference type="GO" id="GO:0008081">
    <property type="term" value="F:phosphoric diester hydrolase activity"/>
    <property type="evidence" value="ECO:0007669"/>
    <property type="project" value="InterPro"/>
</dbReference>
<dbReference type="InterPro" id="IPR017946">
    <property type="entry name" value="PLC-like_Pdiesterase_TIM-brl"/>
</dbReference>
<dbReference type="SUPFAM" id="SSF51695">
    <property type="entry name" value="PLC-like phosphodiesterases"/>
    <property type="match status" value="1"/>
</dbReference>
<dbReference type="GO" id="GO:0006629">
    <property type="term" value="P:lipid metabolic process"/>
    <property type="evidence" value="ECO:0007669"/>
    <property type="project" value="InterPro"/>
</dbReference>
<organism evidence="3 4">
    <name type="scientific">Teladorsagia circumcincta</name>
    <name type="common">Brown stomach worm</name>
    <name type="synonym">Ostertagia circumcincta</name>
    <dbReference type="NCBI Taxonomy" id="45464"/>
    <lineage>
        <taxon>Eukaryota</taxon>
        <taxon>Metazoa</taxon>
        <taxon>Ecdysozoa</taxon>
        <taxon>Nematoda</taxon>
        <taxon>Chromadorea</taxon>
        <taxon>Rhabditida</taxon>
        <taxon>Rhabditina</taxon>
        <taxon>Rhabditomorpha</taxon>
        <taxon>Strongyloidea</taxon>
        <taxon>Trichostrongylidae</taxon>
        <taxon>Teladorsagia</taxon>
    </lineage>
</organism>
<evidence type="ECO:0000259" key="2">
    <source>
        <dbReference type="Pfam" id="PF00388"/>
    </source>
</evidence>
<dbReference type="AlphaFoldDB" id="A0A2G9T746"/>
<dbReference type="PROSITE" id="PS50007">
    <property type="entry name" value="PIPLC_X_DOMAIN"/>
    <property type="match status" value="1"/>
</dbReference>
<dbReference type="EMBL" id="KZ406100">
    <property type="protein sequence ID" value="PIO53806.1"/>
    <property type="molecule type" value="Genomic_DNA"/>
</dbReference>
<evidence type="ECO:0000313" key="4">
    <source>
        <dbReference type="Proteomes" id="UP000230423"/>
    </source>
</evidence>
<dbReference type="Proteomes" id="UP000230423">
    <property type="component" value="Unassembled WGS sequence"/>
</dbReference>
<accession>A0A2G9T746</accession>
<dbReference type="InterPro" id="IPR000909">
    <property type="entry name" value="PLipase_C_PInositol-sp_X_dom"/>
</dbReference>
<protein>
    <recommendedName>
        <fullName evidence="2">Phosphatidylinositol-specific phospholipase C X domain-containing protein</fullName>
    </recommendedName>
</protein>
<gene>
    <name evidence="3" type="ORF">TELCIR_24845</name>
</gene>
<feature type="non-terminal residue" evidence="3">
    <location>
        <position position="1"/>
    </location>
</feature>